<evidence type="ECO:0000256" key="4">
    <source>
        <dbReference type="ARBA" id="ARBA00022692"/>
    </source>
</evidence>
<name>A0ABS4V1F9_9ACTN</name>
<keyword evidence="10" id="KW-1185">Reference proteome</keyword>
<gene>
    <name evidence="8" type="ORF">JOF29_000013</name>
    <name evidence="9" type="ORF">JOF29_008689</name>
</gene>
<dbReference type="EMBL" id="JAGINT010000002">
    <property type="protein sequence ID" value="MBP2357579.1"/>
    <property type="molecule type" value="Genomic_DNA"/>
</dbReference>
<feature type="transmembrane region" description="Helical" evidence="7">
    <location>
        <begin position="107"/>
        <end position="140"/>
    </location>
</feature>
<evidence type="ECO:0000256" key="1">
    <source>
        <dbReference type="ARBA" id="ARBA00004651"/>
    </source>
</evidence>
<dbReference type="RefSeq" id="WP_307863074.1">
    <property type="nucleotide sequence ID" value="NZ_BAAAVU010000050.1"/>
</dbReference>
<proteinExistence type="inferred from homology"/>
<dbReference type="Pfam" id="PF03773">
    <property type="entry name" value="ArsP_1"/>
    <property type="match status" value="1"/>
</dbReference>
<evidence type="ECO:0000256" key="6">
    <source>
        <dbReference type="ARBA" id="ARBA00023136"/>
    </source>
</evidence>
<organism evidence="9 10">
    <name type="scientific">Kribbella aluminosa</name>
    <dbReference type="NCBI Taxonomy" id="416017"/>
    <lineage>
        <taxon>Bacteria</taxon>
        <taxon>Bacillati</taxon>
        <taxon>Actinomycetota</taxon>
        <taxon>Actinomycetes</taxon>
        <taxon>Propionibacteriales</taxon>
        <taxon>Kribbellaceae</taxon>
        <taxon>Kribbella</taxon>
    </lineage>
</organism>
<dbReference type="InterPro" id="IPR052923">
    <property type="entry name" value="UPF0718"/>
</dbReference>
<comment type="subcellular location">
    <subcellularLocation>
        <location evidence="1">Cell membrane</location>
        <topology evidence="1">Multi-pass membrane protein</topology>
    </subcellularLocation>
</comment>
<dbReference type="InterPro" id="IPR005524">
    <property type="entry name" value="DUF318"/>
</dbReference>
<comment type="similarity">
    <text evidence="2">Belongs to the UPF0718 family.</text>
</comment>
<evidence type="ECO:0000256" key="5">
    <source>
        <dbReference type="ARBA" id="ARBA00022989"/>
    </source>
</evidence>
<keyword evidence="3" id="KW-1003">Cell membrane</keyword>
<comment type="caution">
    <text evidence="9">The sequence shown here is derived from an EMBL/GenBank/DDBJ whole genome shotgun (WGS) entry which is preliminary data.</text>
</comment>
<keyword evidence="6 7" id="KW-0472">Membrane</keyword>
<keyword evidence="4 7" id="KW-0812">Transmembrane</keyword>
<evidence type="ECO:0000256" key="3">
    <source>
        <dbReference type="ARBA" id="ARBA00022475"/>
    </source>
</evidence>
<reference evidence="9 10" key="1">
    <citation type="submission" date="2021-03" db="EMBL/GenBank/DDBJ databases">
        <title>Sequencing the genomes of 1000 actinobacteria strains.</title>
        <authorList>
            <person name="Klenk H.-P."/>
        </authorList>
    </citation>
    <scope>NUCLEOTIDE SEQUENCE [LARGE SCALE GENOMIC DNA]</scope>
    <source>
        <strain evidence="9 10">DSM 18824</strain>
    </source>
</reference>
<dbReference type="PANTHER" id="PTHR34184:SF4">
    <property type="entry name" value="UPF0718 PROTEIN YCGR"/>
    <property type="match status" value="1"/>
</dbReference>
<dbReference type="PANTHER" id="PTHR34184">
    <property type="entry name" value="UPF0718 PROTEIN YCGR"/>
    <property type="match status" value="1"/>
</dbReference>
<sequence length="341" mass="35372">MIESALDLLGRVIGDVWTTFTNVWPFLAASIIVASVLVVYVGTDRLATWLRKSTPIAVVGAVALATLTPFCSCGTTAVVLGAMASHVPWAPVVAFMVSSPLTSPEELVLSTGLFGAPFALTFFVAAIALGLVAGVVTFLIERTGWLAGQARMSSGQSDTACNSRCEAPSQEAGPEPSCCAVEAPAGEAGPVQTLATPVRRAPALARYKIDVLVREILITGRRLALFFFGFATLGYLLIEAIPTRWLTDYLGGDSVLAVPLAALIGIPVYLNTDGSLPLVATLMDGGMGAGPALAFLITGAGTSIGAISGMLLIARRRVVALVVGLLYLGAVTLGWLAPLWL</sequence>
<evidence type="ECO:0000256" key="2">
    <source>
        <dbReference type="ARBA" id="ARBA00006386"/>
    </source>
</evidence>
<evidence type="ECO:0000313" key="10">
    <source>
        <dbReference type="Proteomes" id="UP000755585"/>
    </source>
</evidence>
<protein>
    <submittedName>
        <fullName evidence="9">Uncharacterized membrane protein YraQ (UPF0718 family)</fullName>
    </submittedName>
</protein>
<evidence type="ECO:0000313" key="9">
    <source>
        <dbReference type="EMBL" id="MBP2357579.1"/>
    </source>
</evidence>
<accession>A0ABS4V1F9</accession>
<feature type="transmembrane region" description="Helical" evidence="7">
    <location>
        <begin position="319"/>
        <end position="340"/>
    </location>
</feature>
<dbReference type="Proteomes" id="UP000755585">
    <property type="component" value="Unassembled WGS sequence"/>
</dbReference>
<feature type="transmembrane region" description="Helical" evidence="7">
    <location>
        <begin position="54"/>
        <end position="87"/>
    </location>
</feature>
<dbReference type="EMBL" id="JAGINT010000001">
    <property type="protein sequence ID" value="MBP2348930.1"/>
    <property type="molecule type" value="Genomic_DNA"/>
</dbReference>
<feature type="transmembrane region" description="Helical" evidence="7">
    <location>
        <begin position="23"/>
        <end position="42"/>
    </location>
</feature>
<keyword evidence="5 7" id="KW-1133">Transmembrane helix</keyword>
<evidence type="ECO:0000256" key="7">
    <source>
        <dbReference type="SAM" id="Phobius"/>
    </source>
</evidence>
<feature type="transmembrane region" description="Helical" evidence="7">
    <location>
        <begin position="293"/>
        <end position="313"/>
    </location>
</feature>
<evidence type="ECO:0000313" key="8">
    <source>
        <dbReference type="EMBL" id="MBP2348930.1"/>
    </source>
</evidence>
<feature type="transmembrane region" description="Helical" evidence="7">
    <location>
        <begin position="223"/>
        <end position="242"/>
    </location>
</feature>